<evidence type="ECO:0000256" key="3">
    <source>
        <dbReference type="SAM" id="MobiDB-lite"/>
    </source>
</evidence>
<evidence type="ECO:0000256" key="1">
    <source>
        <dbReference type="ARBA" id="ARBA00005771"/>
    </source>
</evidence>
<dbReference type="WBParaSite" id="EVEC_0000288201-mRNA-1">
    <property type="protein sequence ID" value="EVEC_0000288201-mRNA-1"/>
    <property type="gene ID" value="EVEC_0000288201"/>
</dbReference>
<dbReference type="OrthoDB" id="205623at2759"/>
<feature type="domain" description="Sulfotransferase" evidence="4">
    <location>
        <begin position="82"/>
        <end position="316"/>
    </location>
</feature>
<protein>
    <submittedName>
        <fullName evidence="7">Sulfotransfer_1 domain-containing protein</fullName>
    </submittedName>
</protein>
<dbReference type="InterPro" id="IPR000863">
    <property type="entry name" value="Sulfotransferase_dom"/>
</dbReference>
<dbReference type="EMBL" id="UXUI01007409">
    <property type="protein sequence ID" value="VDD87447.1"/>
    <property type="molecule type" value="Genomic_DNA"/>
</dbReference>
<dbReference type="AlphaFoldDB" id="A0A0N4UZ45"/>
<evidence type="ECO:0000313" key="7">
    <source>
        <dbReference type="WBParaSite" id="EVEC_0000288201-mRNA-1"/>
    </source>
</evidence>
<dbReference type="Proteomes" id="UP000274131">
    <property type="component" value="Unassembled WGS sequence"/>
</dbReference>
<dbReference type="PANTHER" id="PTHR11783">
    <property type="entry name" value="SULFOTRANSFERASE SULT"/>
    <property type="match status" value="1"/>
</dbReference>
<evidence type="ECO:0000313" key="5">
    <source>
        <dbReference type="EMBL" id="VDD87447.1"/>
    </source>
</evidence>
<sequence length="404" mass="46968">MSPSISCSPIALKEHDSPSPNSSAIALRESEKYKYYKKVSDDYYVYQKVGQPKQSKIGDEFWSPIFTPECVRGSKKLKIREGDVFVCTYPKCGTTWVQHICAQLMHDSYGPEAGNELSLTSPMIERMGPDYIAKLGTPRLLKTHYTWKNLPKSPLAKYIFCVRNPKDCLTSYYFHNQNFKIYNYEEGDFNEFFELFNSNEIAFGNYYDHFLSWLSHIDEENVLFLKYEDMWENLGDAVKKIGRFLGGRAAQKIENKEEFKRIVDESKIDSMKKDQSRWFPADNLRGKPFIRKGGSRDWRNYFTKEQSDRMDEEWHKRVCGTIAENWWKEEMAWDVNVKTTEAVQEDFYSSGPLSPTRGLCFSSSDLGPFRKFSESISICSSRQHLLSASEESGYGSFEDNYLTS</sequence>
<dbReference type="SUPFAM" id="SSF52540">
    <property type="entry name" value="P-loop containing nucleoside triphosphate hydrolases"/>
    <property type="match status" value="1"/>
</dbReference>
<accession>A0A0N4UZ45</accession>
<dbReference type="Pfam" id="PF00685">
    <property type="entry name" value="Sulfotransfer_1"/>
    <property type="match status" value="1"/>
</dbReference>
<evidence type="ECO:0000313" key="6">
    <source>
        <dbReference type="Proteomes" id="UP000274131"/>
    </source>
</evidence>
<organism evidence="7">
    <name type="scientific">Enterobius vermicularis</name>
    <name type="common">Human pinworm</name>
    <dbReference type="NCBI Taxonomy" id="51028"/>
    <lineage>
        <taxon>Eukaryota</taxon>
        <taxon>Metazoa</taxon>
        <taxon>Ecdysozoa</taxon>
        <taxon>Nematoda</taxon>
        <taxon>Chromadorea</taxon>
        <taxon>Rhabditida</taxon>
        <taxon>Spirurina</taxon>
        <taxon>Oxyuridomorpha</taxon>
        <taxon>Oxyuroidea</taxon>
        <taxon>Oxyuridae</taxon>
        <taxon>Enterobius</taxon>
    </lineage>
</organism>
<name>A0A0N4UZ45_ENTVE</name>
<reference evidence="5 6" key="2">
    <citation type="submission" date="2018-10" db="EMBL/GenBank/DDBJ databases">
        <authorList>
            <consortium name="Pathogen Informatics"/>
        </authorList>
    </citation>
    <scope>NUCLEOTIDE SEQUENCE [LARGE SCALE GENOMIC DNA]</scope>
</reference>
<proteinExistence type="inferred from homology"/>
<dbReference type="STRING" id="51028.A0A0N4UZ45"/>
<evidence type="ECO:0000256" key="2">
    <source>
        <dbReference type="ARBA" id="ARBA00022679"/>
    </source>
</evidence>
<dbReference type="InterPro" id="IPR027417">
    <property type="entry name" value="P-loop_NTPase"/>
</dbReference>
<comment type="similarity">
    <text evidence="1">Belongs to the sulfotransferase 1 family.</text>
</comment>
<dbReference type="GO" id="GO:0008146">
    <property type="term" value="F:sulfotransferase activity"/>
    <property type="evidence" value="ECO:0007669"/>
    <property type="project" value="InterPro"/>
</dbReference>
<feature type="region of interest" description="Disordered" evidence="3">
    <location>
        <begin position="1"/>
        <end position="23"/>
    </location>
</feature>
<evidence type="ECO:0000259" key="4">
    <source>
        <dbReference type="Pfam" id="PF00685"/>
    </source>
</evidence>
<dbReference type="Gene3D" id="3.40.50.300">
    <property type="entry name" value="P-loop containing nucleotide triphosphate hydrolases"/>
    <property type="match status" value="1"/>
</dbReference>
<keyword evidence="2" id="KW-0808">Transferase</keyword>
<reference evidence="7" key="1">
    <citation type="submission" date="2017-02" db="UniProtKB">
        <authorList>
            <consortium name="WormBaseParasite"/>
        </authorList>
    </citation>
    <scope>IDENTIFICATION</scope>
</reference>
<gene>
    <name evidence="5" type="ORF">EVEC_LOCUS2590</name>
</gene>
<keyword evidence="6" id="KW-1185">Reference proteome</keyword>